<accession>A0A6L3Z622</accession>
<reference evidence="1 2" key="1">
    <citation type="submission" date="2019-09" db="EMBL/GenBank/DDBJ databases">
        <title>Taxonomic organization of the family Brucellaceae based on a phylogenomic approach.</title>
        <authorList>
            <person name="Leclercq S."/>
            <person name="Cloeckaert A."/>
            <person name="Zygmunt M.S."/>
        </authorList>
    </citation>
    <scope>NUCLEOTIDE SEQUENCE [LARGE SCALE GENOMIC DNA]</scope>
    <source>
        <strain evidence="1 2">LMG 3313</strain>
    </source>
</reference>
<evidence type="ECO:0000313" key="1">
    <source>
        <dbReference type="EMBL" id="KAB2768593.1"/>
    </source>
</evidence>
<name>A0A6L3Z622_BRUAN</name>
<dbReference type="EMBL" id="WBWS01000012">
    <property type="protein sequence ID" value="KAB2768593.1"/>
    <property type="molecule type" value="Genomic_DNA"/>
</dbReference>
<protein>
    <submittedName>
        <fullName evidence="1">Uncharacterized protein</fullName>
    </submittedName>
</protein>
<dbReference type="Proteomes" id="UP000481876">
    <property type="component" value="Unassembled WGS sequence"/>
</dbReference>
<organism evidence="1 2">
    <name type="scientific">Brucella anthropi</name>
    <name type="common">Ochrobactrum anthropi</name>
    <dbReference type="NCBI Taxonomy" id="529"/>
    <lineage>
        <taxon>Bacteria</taxon>
        <taxon>Pseudomonadati</taxon>
        <taxon>Pseudomonadota</taxon>
        <taxon>Alphaproteobacteria</taxon>
        <taxon>Hyphomicrobiales</taxon>
        <taxon>Brucellaceae</taxon>
        <taxon>Brucella/Ochrobactrum group</taxon>
        <taxon>Brucella</taxon>
    </lineage>
</organism>
<dbReference type="AlphaFoldDB" id="A0A6L3Z622"/>
<dbReference type="RefSeq" id="WP_151663654.1">
    <property type="nucleotide sequence ID" value="NZ_WBWS01000012.1"/>
</dbReference>
<comment type="caution">
    <text evidence="1">The sequence shown here is derived from an EMBL/GenBank/DDBJ whole genome shotgun (WGS) entry which is preliminary data.</text>
</comment>
<proteinExistence type="predicted"/>
<gene>
    <name evidence="1" type="ORF">F9L04_13025</name>
</gene>
<sequence length="161" mass="17694">MSDLSPGPVKDDEGLHFFVRDPDGLTENGHVNRTFVLQAFKNGLSVLRDGADDSEFHQTIEELKASWIPKEKKVHGILTFKAAVVRYHEGNRAFCVYDTGLPGKPLHADIMAPALKPELGVSNKALKERALRMLIDKIGNAFTPASEIRNGAFKALLEDAA</sequence>
<evidence type="ECO:0000313" key="2">
    <source>
        <dbReference type="Proteomes" id="UP000481876"/>
    </source>
</evidence>